<evidence type="ECO:0000256" key="1">
    <source>
        <dbReference type="SAM" id="Phobius"/>
    </source>
</evidence>
<comment type="caution">
    <text evidence="3">The sequence shown here is derived from an EMBL/GenBank/DDBJ whole genome shotgun (WGS) entry which is preliminary data.</text>
</comment>
<dbReference type="InterPro" id="IPR013083">
    <property type="entry name" value="Znf_RING/FYVE/PHD"/>
</dbReference>
<dbReference type="Proteomes" id="UP001230188">
    <property type="component" value="Unassembled WGS sequence"/>
</dbReference>
<dbReference type="EMBL" id="JAQMWT010000344">
    <property type="protein sequence ID" value="KAJ8603828.1"/>
    <property type="molecule type" value="Genomic_DNA"/>
</dbReference>
<dbReference type="InterPro" id="IPR039903">
    <property type="entry name" value="Zswim2"/>
</dbReference>
<feature type="domain" description="RING-type" evidence="2">
    <location>
        <begin position="474"/>
        <end position="520"/>
    </location>
</feature>
<gene>
    <name evidence="3" type="ORF">CTAYLR_000262</name>
</gene>
<accession>A0AAD7UGN3</accession>
<dbReference type="GO" id="GO:0061630">
    <property type="term" value="F:ubiquitin protein ligase activity"/>
    <property type="evidence" value="ECO:0007669"/>
    <property type="project" value="InterPro"/>
</dbReference>
<sequence length="527" mass="58452">MFFLRFGLVMASLVVPPATPRRAEREWPTSQHDLESFRDLLDVGPRASDKDLRLAFVTACVESHPSKVAWWRRRSRREAFLDRAAAYNGARDDPLRWDPDEFWRWRRCALSSDACGNDFGRAVRHPLALGMLRSLFRTPDALGAALARGLDVDGLPPWLARRVGTAGKDLARFWQARHNETLDPRAAEVCAAAAEALGSRRAWPPPWLPEAVARATDRLQRVWILEVLAYVLRAEFLNSTALAVYVAALVLAAARRASARFSWLRRAVLAFDATADSLGRHEVRVAVFAVLASASWLALGDALELVRRAQQVAFAAWLLRWLGDAFDVAAALGRRILRVARPHWRADAVAIMPLLAELLAPFLVATAALALGTICVAPLLWAVGFAASFDESTAKNKKQHTHWERLLELLAADDRPTRRSVFAMNAVLVASTLAPLANADARRAAKHALDHLFVQLKRRLVDAPVKKRPPEPDDSCAICLGPLDAPPPTTLTYCRYGCGRAVHAACMRTWLARKNQCVFCGTLWTDT</sequence>
<organism evidence="3 4">
    <name type="scientific">Chrysophaeum taylorii</name>
    <dbReference type="NCBI Taxonomy" id="2483200"/>
    <lineage>
        <taxon>Eukaryota</taxon>
        <taxon>Sar</taxon>
        <taxon>Stramenopiles</taxon>
        <taxon>Ochrophyta</taxon>
        <taxon>Pelagophyceae</taxon>
        <taxon>Pelagomonadales</taxon>
        <taxon>Pelagomonadaceae</taxon>
        <taxon>Chrysophaeum</taxon>
    </lineage>
</organism>
<dbReference type="SUPFAM" id="SSF57850">
    <property type="entry name" value="RING/U-box"/>
    <property type="match status" value="1"/>
</dbReference>
<dbReference type="Gene3D" id="3.30.40.10">
    <property type="entry name" value="Zinc/RING finger domain, C3HC4 (zinc finger)"/>
    <property type="match status" value="1"/>
</dbReference>
<keyword evidence="4" id="KW-1185">Reference proteome</keyword>
<dbReference type="PANTHER" id="PTHR21540">
    <property type="entry name" value="RING FINGER AND SWIM DOMAIN-CONTAINING PROTEIN 2"/>
    <property type="match status" value="1"/>
</dbReference>
<dbReference type="PANTHER" id="PTHR21540:SF3">
    <property type="entry name" value="E3 UBIQUITIN-PROTEIN LIGASE ZSWIM2"/>
    <property type="match status" value="1"/>
</dbReference>
<reference evidence="3" key="1">
    <citation type="submission" date="2023-01" db="EMBL/GenBank/DDBJ databases">
        <title>Metagenome sequencing of chrysophaentin producing Chrysophaeum taylorii.</title>
        <authorList>
            <person name="Davison J."/>
            <person name="Bewley C."/>
        </authorList>
    </citation>
    <scope>NUCLEOTIDE SEQUENCE</scope>
    <source>
        <strain evidence="3">NIES-1699</strain>
    </source>
</reference>
<keyword evidence="1" id="KW-1133">Transmembrane helix</keyword>
<protein>
    <recommendedName>
        <fullName evidence="2">RING-type domain-containing protein</fullName>
    </recommendedName>
</protein>
<evidence type="ECO:0000313" key="3">
    <source>
        <dbReference type="EMBL" id="KAJ8603828.1"/>
    </source>
</evidence>
<name>A0AAD7UGN3_9STRA</name>
<keyword evidence="1" id="KW-0812">Transmembrane</keyword>
<dbReference type="AlphaFoldDB" id="A0AAD7UGN3"/>
<dbReference type="InterPro" id="IPR001841">
    <property type="entry name" value="Znf_RING"/>
</dbReference>
<keyword evidence="1" id="KW-0472">Membrane</keyword>
<evidence type="ECO:0000313" key="4">
    <source>
        <dbReference type="Proteomes" id="UP001230188"/>
    </source>
</evidence>
<feature type="transmembrane region" description="Helical" evidence="1">
    <location>
        <begin position="369"/>
        <end position="389"/>
    </location>
</feature>
<proteinExistence type="predicted"/>
<evidence type="ECO:0000259" key="2">
    <source>
        <dbReference type="Pfam" id="PF13639"/>
    </source>
</evidence>
<dbReference type="Pfam" id="PF13639">
    <property type="entry name" value="zf-RING_2"/>
    <property type="match status" value="1"/>
</dbReference>